<dbReference type="EMBL" id="LITU01000023">
    <property type="protein sequence ID" value="KOY18040.1"/>
    <property type="molecule type" value="Genomic_DNA"/>
</dbReference>
<keyword evidence="2" id="KW-1185">Reference proteome</keyword>
<evidence type="ECO:0000313" key="1">
    <source>
        <dbReference type="EMBL" id="KOY18040.1"/>
    </source>
</evidence>
<dbReference type="RefSeq" id="WP_053779252.1">
    <property type="nucleotide sequence ID" value="NZ_LITU01000023.1"/>
</dbReference>
<dbReference type="Proteomes" id="UP000037688">
    <property type="component" value="Unassembled WGS sequence"/>
</dbReference>
<sequence length="224" mass="26572">MEQSLQELMRNARAEENTFLYMLHEEARFDQMLFWKYVNSIMELTRLTADQPLDREMASAVSFTYSKIMEHLQWHHSDRDVYEIQQFPYEYANFIVDRLGRVVDGFFKGIVLEEERFDEEFSNPTSTGEMAEEQPVMLQLGYYKQNTNVHAIGFREEDGTYRIVLNEEEDRELFDSRLSRREVEGTYLFMAPDASSAHQLFHEWVMGNHTPYRSAINLSSEDDV</sequence>
<reference evidence="1 2" key="1">
    <citation type="submission" date="2015-08" db="EMBL/GenBank/DDBJ databases">
        <title>Draft genome sequence of cellulolytic and xylanolytic Paenibacillus sp. A59, isolated from a decaying forest soil from Patagonia, Argentina.</title>
        <authorList>
            <person name="Ghio S."/>
            <person name="Caceres A.M."/>
            <person name="Talia P."/>
            <person name="Grasso D."/>
            <person name="Campos E."/>
        </authorList>
    </citation>
    <scope>NUCLEOTIDE SEQUENCE [LARGE SCALE GENOMIC DNA]</scope>
    <source>
        <strain evidence="1 2">A59</strain>
    </source>
</reference>
<gene>
    <name evidence="1" type="ORF">AMS66_02290</name>
</gene>
<dbReference type="AlphaFoldDB" id="A0A0M9BS46"/>
<dbReference type="PATRIC" id="fig|1705561.3.peg.6764"/>
<proteinExistence type="predicted"/>
<protein>
    <submittedName>
        <fullName evidence="1">Uncharacterized protein</fullName>
    </submittedName>
</protein>
<comment type="caution">
    <text evidence="1">The sequence shown here is derived from an EMBL/GenBank/DDBJ whole genome shotgun (WGS) entry which is preliminary data.</text>
</comment>
<dbReference type="OrthoDB" id="5337216at2"/>
<organism evidence="1 2">
    <name type="scientific">Paenibacillus xylanivorans</name>
    <dbReference type="NCBI Taxonomy" id="1705561"/>
    <lineage>
        <taxon>Bacteria</taxon>
        <taxon>Bacillati</taxon>
        <taxon>Bacillota</taxon>
        <taxon>Bacilli</taxon>
        <taxon>Bacillales</taxon>
        <taxon>Paenibacillaceae</taxon>
        <taxon>Paenibacillus</taxon>
    </lineage>
</organism>
<name>A0A0M9BS46_9BACL</name>
<evidence type="ECO:0000313" key="2">
    <source>
        <dbReference type="Proteomes" id="UP000037688"/>
    </source>
</evidence>
<accession>A0A0M9BS46</accession>